<feature type="compositionally biased region" description="Basic and acidic residues" evidence="1">
    <location>
        <begin position="631"/>
        <end position="642"/>
    </location>
</feature>
<dbReference type="STRING" id="126793.A5KBX7"/>
<feature type="region of interest" description="Disordered" evidence="1">
    <location>
        <begin position="965"/>
        <end position="1022"/>
    </location>
</feature>
<dbReference type="PROSITE" id="PS50011">
    <property type="entry name" value="PROTEIN_KINASE_DOM"/>
    <property type="match status" value="1"/>
</dbReference>
<dbReference type="KEGG" id="pvx:PVX_002805"/>
<reference evidence="3 4" key="1">
    <citation type="journal article" date="2008" name="Nature">
        <title>Comparative genomics of the neglected human malaria parasite Plasmodium vivax.</title>
        <authorList>
            <person name="Carlton J.M."/>
            <person name="Adams J.H."/>
            <person name="Silva J.C."/>
            <person name="Bidwell S.L."/>
            <person name="Lorenzi H."/>
            <person name="Caler E."/>
            <person name="Crabtree J."/>
            <person name="Angiuoli S.V."/>
            <person name="Merino E.F."/>
            <person name="Amedeo P."/>
            <person name="Cheng Q."/>
            <person name="Coulson R.M."/>
            <person name="Crabb B.S."/>
            <person name="Del Portillo H.A."/>
            <person name="Essien K."/>
            <person name="Feldblyum T.V."/>
            <person name="Fernandez-Becerra C."/>
            <person name="Gilson P.R."/>
            <person name="Gueye A.H."/>
            <person name="Guo X."/>
            <person name="Kang'a S."/>
            <person name="Kooij T.W."/>
            <person name="Korsinczky M."/>
            <person name="Meyer E.V."/>
            <person name="Nene V."/>
            <person name="Paulsen I."/>
            <person name="White O."/>
            <person name="Ralph S.A."/>
            <person name="Ren Q."/>
            <person name="Sargeant T.J."/>
            <person name="Salzberg S.L."/>
            <person name="Stoeckert C.J."/>
            <person name="Sullivan S.A."/>
            <person name="Yamamoto M.M."/>
            <person name="Hoffman S.L."/>
            <person name="Wortman J.R."/>
            <person name="Gardner M.J."/>
            <person name="Galinski M.R."/>
            <person name="Barnwell J.W."/>
            <person name="Fraser-Liggett C.M."/>
        </authorList>
    </citation>
    <scope>NUCLEOTIDE SEQUENCE [LARGE SCALE GENOMIC DNA]</scope>
    <source>
        <strain evidence="3 4">Salvador I</strain>
    </source>
</reference>
<dbReference type="EMBL" id="AAKM01000019">
    <property type="protein sequence ID" value="EDL43173.1"/>
    <property type="molecule type" value="Genomic_DNA"/>
</dbReference>
<evidence type="ECO:0000256" key="1">
    <source>
        <dbReference type="SAM" id="MobiDB-lite"/>
    </source>
</evidence>
<dbReference type="PANTHER" id="PTHR44167:SF24">
    <property type="entry name" value="SERINE_THREONINE-PROTEIN KINASE CHK2"/>
    <property type="match status" value="1"/>
</dbReference>
<keyword evidence="4" id="KW-1185">Reference proteome</keyword>
<feature type="region of interest" description="Disordered" evidence="1">
    <location>
        <begin position="318"/>
        <end position="400"/>
    </location>
</feature>
<dbReference type="VEuPathDB" id="PlasmoDB:PVX_002805"/>
<accession>A5KBX7</accession>
<dbReference type="PROSITE" id="PS00108">
    <property type="entry name" value="PROTEIN_KINASE_ST"/>
    <property type="match status" value="1"/>
</dbReference>
<feature type="compositionally biased region" description="Polar residues" evidence="1">
    <location>
        <begin position="823"/>
        <end position="832"/>
    </location>
</feature>
<feature type="region of interest" description="Disordered" evidence="1">
    <location>
        <begin position="255"/>
        <end position="297"/>
    </location>
</feature>
<feature type="region of interest" description="Disordered" evidence="1">
    <location>
        <begin position="427"/>
        <end position="489"/>
    </location>
</feature>
<dbReference type="InterPro" id="IPR011009">
    <property type="entry name" value="Kinase-like_dom_sf"/>
</dbReference>
<feature type="region of interest" description="Disordered" evidence="1">
    <location>
        <begin position="620"/>
        <end position="660"/>
    </location>
</feature>
<dbReference type="PANTHER" id="PTHR44167">
    <property type="entry name" value="OVARIAN-SPECIFIC SERINE/THREONINE-PROTEIN KINASE LOK-RELATED"/>
    <property type="match status" value="1"/>
</dbReference>
<dbReference type="CDD" id="cd00180">
    <property type="entry name" value="PKc"/>
    <property type="match status" value="1"/>
</dbReference>
<dbReference type="GO" id="GO:0004674">
    <property type="term" value="F:protein serine/threonine kinase activity"/>
    <property type="evidence" value="ECO:0007669"/>
    <property type="project" value="TreeGrafter"/>
</dbReference>
<feature type="compositionally biased region" description="Basic and acidic residues" evidence="1">
    <location>
        <begin position="796"/>
        <end position="808"/>
    </location>
</feature>
<feature type="compositionally biased region" description="Polar residues" evidence="1">
    <location>
        <begin position="341"/>
        <end position="353"/>
    </location>
</feature>
<feature type="compositionally biased region" description="Basic and acidic residues" evidence="1">
    <location>
        <begin position="549"/>
        <end position="560"/>
    </location>
</feature>
<comment type="caution">
    <text evidence="3">The sequence shown here is derived from an EMBL/GenBank/DDBJ whole genome shotgun (WGS) entry which is preliminary data.</text>
</comment>
<dbReference type="Proteomes" id="UP000008333">
    <property type="component" value="Unassembled WGS sequence"/>
</dbReference>
<dbReference type="GeneID" id="5472152"/>
<gene>
    <name evidence="3" type="ORF">PVX_002805</name>
</gene>
<dbReference type="GO" id="GO:0044773">
    <property type="term" value="P:mitotic DNA damage checkpoint signaling"/>
    <property type="evidence" value="ECO:0007669"/>
    <property type="project" value="TreeGrafter"/>
</dbReference>
<dbReference type="InParanoid" id="A5KBX7"/>
<feature type="region of interest" description="Disordered" evidence="1">
    <location>
        <begin position="781"/>
        <end position="856"/>
    </location>
</feature>
<sequence length="1615" mass="177294">MDKYEAVKNLKIISAGIDEHKTCSGRHMDYGSSTKEAIKKKNMKNKYLHLLRHTTNTRNCGEAVCNRECRHLDRSSSKEEEMNRSPCNDFANKSSRRLKHVETCDGDGKLDETRTSTEFLRYCNDPVEDANQSTGLFIANKKICAQENTPPGGRTKGKEKTNLISFYKYNNLINKHERPGSVDASAAGLVGLPADDEQYTVKCSLNSLIWKRLLMKGCGSSQDNRSASSTSKICQVASSEDAELCKLYREEGPRGRSNYAVENGARGGKGGTAKSGGATGGGAKAGQPRLADGARRDPAESALVNCFLKERLGNRVVSSRLGSGTGRRDRGHTNEPERGHTSGSQAGRANINQADGMKSRRDGGPPARSRKGKASSEETSPSYCLGQAATNDRKSEESPNCRFCVCDRDTRVGSDSISYGEHAAVLKSKERNHMGTERTGASGEQKGTHRGSTGRIGSTTAVQKDHPPFQEKGASSGQQNGPILPVEGKTLRGNANASKKAHSDSMLPSCKKLTTSEFRSRGKNASAGNVPQCIRRSEEMEKARRRPKSRDPKGGGDEPLGRSYNESSGFYKGCQTGREQGGGKNKKLGTVSSYNKFSFIKITKKKSIFCYSEFVDRFTPSGSESEEEVPSDWRENVSRDGDVEVGGDSPLDDVPMGGVNRGMTLQRKEVAKAKVKANAEVKANAKVKANAEVKANAKVKAKAKMGLPLACRKTNQGSSSVPILEKEDFNFSTLKRCRSLDKVVMCGGDDSGYAVRCRSRCSRGDQRCLCRGGEVVTKVEGSSGEKGCVRGAQGRQMEEEKKKEEKNKKNTNKTKKTKKKKSNPASTRSRVSSRGEEAAEPFPPPRAWTKSGESRHINESSNERFYPAFFSYHPCVGVTQNGAPQLAAEKGLKKISQGIFSERVAGGKNQMRSSPVGDTLVGCAEEPPAGRTKALCEGHLASVTTGGRRERLNVRKQGKRERLNVKKERKMGTAANRGRVANRKGREHRTGSRYNLTRDSPQGREKKKKKLGSQNGEETTLERRQKGCLLSHDSLVDLNCPQQSAVDHVMSAYPREEVEEDSCEKGKTIRVKGGSNKDGRVATPHEEDVPCWTTSPCEMSSSICVHPKCTYYNKIYRIVGLIYCGEKSQVYKCMNVLNKKSYAMKVIVREERDAHHTEKFFQNYLFLKQTKHRNVIPIYDIFLEGSFIFIVMEYCEGCTLLDYFMSLVPGSLDIQEIKCIMKNLLLGLDFLHSNNIIHRDVKLENIMFKRKRKRDYAGGEFGSCALRARGAAAAGGSAHWAGHAGGADYVDCVDHAGYADCVDRVGRFARAGEPLPSEAPSSGGSSSGVFSSGIFSYGGSSNGGFSSGVFSNGGFSNEGSSSESPLRTSTVLSAHSKLSGSSATSKQSSITVNSFHSHGCDGGGYSTVKRGQDHFNPMSHEGNYMQSSLLMKRYHSRRRGQKNISLLRFPKNEGTRCSTFREITKNYITKKRRRKEGNSSYSDLCLIDMDMMEKVPSSKSTPNRRSQVVVICGTAPYMSPESLDGVISTANDVWACGVILYALMDGRFPFQISNDMPVPLKKKILIHTKPNFDPFIWHDHPDVLDLCLKLLDPNPLTRIQNAREALIHYCFAEAV</sequence>
<feature type="compositionally biased region" description="Gly residues" evidence="1">
    <location>
        <begin position="265"/>
        <end position="284"/>
    </location>
</feature>
<dbReference type="Gene3D" id="1.10.510.10">
    <property type="entry name" value="Transferase(Phosphotransferase) domain 1"/>
    <property type="match status" value="2"/>
</dbReference>
<proteinExistence type="predicted"/>
<dbReference type="InterPro" id="IPR000719">
    <property type="entry name" value="Prot_kinase_dom"/>
</dbReference>
<dbReference type="GO" id="GO:0005634">
    <property type="term" value="C:nucleus"/>
    <property type="evidence" value="ECO:0007669"/>
    <property type="project" value="TreeGrafter"/>
</dbReference>
<feature type="compositionally biased region" description="Basic and acidic residues" evidence="1">
    <location>
        <begin position="391"/>
        <end position="400"/>
    </location>
</feature>
<dbReference type="Pfam" id="PF00069">
    <property type="entry name" value="Pkinase"/>
    <property type="match status" value="2"/>
</dbReference>
<evidence type="ECO:0000313" key="4">
    <source>
        <dbReference type="Proteomes" id="UP000008333"/>
    </source>
</evidence>
<dbReference type="GO" id="GO:0005524">
    <property type="term" value="F:ATP binding"/>
    <property type="evidence" value="ECO:0007669"/>
    <property type="project" value="InterPro"/>
</dbReference>
<keyword evidence="3" id="KW-0808">Transferase</keyword>
<feature type="domain" description="Protein kinase" evidence="2">
    <location>
        <begin position="1116"/>
        <end position="1611"/>
    </location>
</feature>
<dbReference type="OMA" id="DMDMMEK"/>
<dbReference type="InterPro" id="IPR008271">
    <property type="entry name" value="Ser/Thr_kinase_AS"/>
</dbReference>
<feature type="compositionally biased region" description="Basic residues" evidence="1">
    <location>
        <begin position="809"/>
        <end position="822"/>
    </location>
</feature>
<dbReference type="SUPFAM" id="SSF56112">
    <property type="entry name" value="Protein kinase-like (PK-like)"/>
    <property type="match status" value="1"/>
</dbReference>
<evidence type="ECO:0000313" key="3">
    <source>
        <dbReference type="EMBL" id="EDL43173.1"/>
    </source>
</evidence>
<dbReference type="SMART" id="SM00220">
    <property type="entry name" value="S_TKc"/>
    <property type="match status" value="1"/>
</dbReference>
<feature type="region of interest" description="Disordered" evidence="1">
    <location>
        <begin position="515"/>
        <end position="588"/>
    </location>
</feature>
<dbReference type="RefSeq" id="XP_001612900.1">
    <property type="nucleotide sequence ID" value="XM_001612850.1"/>
</dbReference>
<feature type="compositionally biased region" description="Basic and acidic residues" evidence="1">
    <location>
        <begin position="427"/>
        <end position="436"/>
    </location>
</feature>
<protein>
    <submittedName>
        <fullName evidence="3">Calcium-dependent protein kinase 4, putative</fullName>
    </submittedName>
</protein>
<organism evidence="3 4">
    <name type="scientific">Plasmodium vivax (strain Salvador I)</name>
    <dbReference type="NCBI Taxonomy" id="126793"/>
    <lineage>
        <taxon>Eukaryota</taxon>
        <taxon>Sar</taxon>
        <taxon>Alveolata</taxon>
        <taxon>Apicomplexa</taxon>
        <taxon>Aconoidasida</taxon>
        <taxon>Haemosporida</taxon>
        <taxon>Plasmodiidae</taxon>
        <taxon>Plasmodium</taxon>
        <taxon>Plasmodium (Plasmodium)</taxon>
    </lineage>
</organism>
<dbReference type="SMR" id="A5KBX7"/>
<name>A5KBX7_PLAVS</name>
<evidence type="ECO:0000259" key="2">
    <source>
        <dbReference type="PROSITE" id="PS50011"/>
    </source>
</evidence>
<keyword evidence="3" id="KW-0418">Kinase</keyword>
<feature type="compositionally biased region" description="Basic and acidic residues" evidence="1">
    <location>
        <begin position="326"/>
        <end position="340"/>
    </location>
</feature>